<dbReference type="RefSeq" id="WP_220169032.1">
    <property type="nucleotide sequence ID" value="NZ_JAIBOA010000018.1"/>
</dbReference>
<gene>
    <name evidence="1" type="ORF">K1Y72_25710</name>
</gene>
<proteinExistence type="predicted"/>
<organism evidence="1 2">
    <name type="scientific">Actinomadura parmotrematis</name>
    <dbReference type="NCBI Taxonomy" id="2864039"/>
    <lineage>
        <taxon>Bacteria</taxon>
        <taxon>Bacillati</taxon>
        <taxon>Actinomycetota</taxon>
        <taxon>Actinomycetes</taxon>
        <taxon>Streptosporangiales</taxon>
        <taxon>Thermomonosporaceae</taxon>
        <taxon>Actinomadura</taxon>
    </lineage>
</organism>
<evidence type="ECO:0000313" key="1">
    <source>
        <dbReference type="EMBL" id="MBW8485801.1"/>
    </source>
</evidence>
<keyword evidence="2" id="KW-1185">Reference proteome</keyword>
<dbReference type="EMBL" id="JAIBOA010000018">
    <property type="protein sequence ID" value="MBW8485801.1"/>
    <property type="molecule type" value="Genomic_DNA"/>
</dbReference>
<protein>
    <submittedName>
        <fullName evidence="1">Uncharacterized protein</fullName>
    </submittedName>
</protein>
<dbReference type="Proteomes" id="UP000774570">
    <property type="component" value="Unassembled WGS sequence"/>
</dbReference>
<sequence length="159" mass="17381">MRTGSMDDPAPGGLWNAFVAAKKDYNGHQAAFHQQVRDRTAVLARALDQGGWDRATALAYMAEFGGDTLPLLPRLVELSLSHGLAGDVRAAIAGVPRDDLLPALEPLVLDRLVAADDDEYRRLAELLDHVRAWDALARLLDRARASGDPRIRDVAAEYE</sequence>
<accession>A0ABS7FZW8</accession>
<evidence type="ECO:0000313" key="2">
    <source>
        <dbReference type="Proteomes" id="UP000774570"/>
    </source>
</evidence>
<comment type="caution">
    <text evidence="1">The sequence shown here is derived from an EMBL/GenBank/DDBJ whole genome shotgun (WGS) entry which is preliminary data.</text>
</comment>
<name>A0ABS7FZW8_9ACTN</name>
<reference evidence="1 2" key="1">
    <citation type="submission" date="2021-07" db="EMBL/GenBank/DDBJ databases">
        <title>Actinomadura sp. PM05-2 isolated from lichen.</title>
        <authorList>
            <person name="Somphong A."/>
            <person name="Phongsopitanun W."/>
            <person name="Tanasupawat S."/>
            <person name="Peongsungnone V."/>
        </authorList>
    </citation>
    <scope>NUCLEOTIDE SEQUENCE [LARGE SCALE GENOMIC DNA]</scope>
    <source>
        <strain evidence="1 2">PM05-2</strain>
    </source>
</reference>